<feature type="transmembrane region" description="Helical" evidence="1">
    <location>
        <begin position="131"/>
        <end position="154"/>
    </location>
</feature>
<reference evidence="4" key="1">
    <citation type="journal article" date="2023" name="Commun. Biol.">
        <title>Genome analysis of Parmales, the sister group of diatoms, reveals the evolutionary specialization of diatoms from phago-mixotrophs to photoautotrophs.</title>
        <authorList>
            <person name="Ban H."/>
            <person name="Sato S."/>
            <person name="Yoshikawa S."/>
            <person name="Yamada K."/>
            <person name="Nakamura Y."/>
            <person name="Ichinomiya M."/>
            <person name="Sato N."/>
            <person name="Blanc-Mathieu R."/>
            <person name="Endo H."/>
            <person name="Kuwata A."/>
            <person name="Ogata H."/>
        </authorList>
    </citation>
    <scope>NUCLEOTIDE SEQUENCE [LARGE SCALE GENOMIC DNA]</scope>
</reference>
<name>A0A9W7GB63_9STRA</name>
<keyword evidence="1" id="KW-1133">Transmembrane helix</keyword>
<sequence>MPLSSSFLVLALLLSFQFASSFTPPPSLRSPVSLSPISRVVPPTPTSLHSTLSPIKPAVESYVGIWTPMFQKAKEAGLAPDFILHWGHGGAMMTVLLAMGGIGAFLGWAVRNGNGEEEYWFTLGKSARSQHPLIMSLMVFFFLLGGQGGLVLLATQGQPILESPHAVSAIVGLSLLAVQAALPLAFEKGGETARTAHAVLGTGTMGALAVHASQGVQLGLSF</sequence>
<keyword evidence="2" id="KW-0732">Signal</keyword>
<proteinExistence type="predicted"/>
<dbReference type="PANTHER" id="PTHR36738">
    <property type="entry name" value="EXPRESSED PROTEIN"/>
    <property type="match status" value="1"/>
</dbReference>
<evidence type="ECO:0000256" key="1">
    <source>
        <dbReference type="SAM" id="Phobius"/>
    </source>
</evidence>
<feature type="signal peptide" evidence="2">
    <location>
        <begin position="1"/>
        <end position="21"/>
    </location>
</feature>
<dbReference type="OrthoDB" id="2020012at2759"/>
<dbReference type="PANTHER" id="PTHR36738:SF1">
    <property type="entry name" value="EXPRESSED PROTEIN"/>
    <property type="match status" value="1"/>
</dbReference>
<feature type="chain" id="PRO_5040982913" description="Cytochrome b561 domain-containing protein" evidence="2">
    <location>
        <begin position="22"/>
        <end position="222"/>
    </location>
</feature>
<keyword evidence="1" id="KW-0472">Membrane</keyword>
<evidence type="ECO:0000313" key="4">
    <source>
        <dbReference type="Proteomes" id="UP001165065"/>
    </source>
</evidence>
<gene>
    <name evidence="3" type="ORF">TrCOL_g13045</name>
</gene>
<keyword evidence="1" id="KW-0812">Transmembrane</keyword>
<comment type="caution">
    <text evidence="3">The sequence shown here is derived from an EMBL/GenBank/DDBJ whole genome shotgun (WGS) entry which is preliminary data.</text>
</comment>
<feature type="transmembrane region" description="Helical" evidence="1">
    <location>
        <begin position="166"/>
        <end position="186"/>
    </location>
</feature>
<feature type="transmembrane region" description="Helical" evidence="1">
    <location>
        <begin position="90"/>
        <end position="110"/>
    </location>
</feature>
<evidence type="ECO:0000313" key="3">
    <source>
        <dbReference type="EMBL" id="GMI38879.1"/>
    </source>
</evidence>
<accession>A0A9W7GB63</accession>
<dbReference type="Pfam" id="PF13301">
    <property type="entry name" value="DUF4079"/>
    <property type="match status" value="1"/>
</dbReference>
<dbReference type="EMBL" id="BRYA01001096">
    <property type="protein sequence ID" value="GMI38879.1"/>
    <property type="molecule type" value="Genomic_DNA"/>
</dbReference>
<evidence type="ECO:0000256" key="2">
    <source>
        <dbReference type="SAM" id="SignalP"/>
    </source>
</evidence>
<dbReference type="AlphaFoldDB" id="A0A9W7GB63"/>
<protein>
    <recommendedName>
        <fullName evidence="5">Cytochrome b561 domain-containing protein</fullName>
    </recommendedName>
</protein>
<evidence type="ECO:0008006" key="5">
    <source>
        <dbReference type="Google" id="ProtNLM"/>
    </source>
</evidence>
<dbReference type="Proteomes" id="UP001165065">
    <property type="component" value="Unassembled WGS sequence"/>
</dbReference>
<dbReference type="InterPro" id="IPR025067">
    <property type="entry name" value="DUF4079"/>
</dbReference>
<organism evidence="3 4">
    <name type="scientific">Triparma columacea</name>
    <dbReference type="NCBI Taxonomy" id="722753"/>
    <lineage>
        <taxon>Eukaryota</taxon>
        <taxon>Sar</taxon>
        <taxon>Stramenopiles</taxon>
        <taxon>Ochrophyta</taxon>
        <taxon>Bolidophyceae</taxon>
        <taxon>Parmales</taxon>
        <taxon>Triparmaceae</taxon>
        <taxon>Triparma</taxon>
    </lineage>
</organism>
<keyword evidence="4" id="KW-1185">Reference proteome</keyword>